<feature type="transmembrane region" description="Helical" evidence="12">
    <location>
        <begin position="20"/>
        <end position="47"/>
    </location>
</feature>
<comment type="caution">
    <text evidence="14">The sequence shown here is derived from an EMBL/GenBank/DDBJ whole genome shotgun (WGS) entry which is preliminary data.</text>
</comment>
<dbReference type="FunFam" id="1.20.1070.10:FF:000109">
    <property type="entry name" value="Leukotriene B4 receptor"/>
    <property type="match status" value="1"/>
</dbReference>
<keyword evidence="4 12" id="KW-0812">Transmembrane</keyword>
<dbReference type="InterPro" id="IPR017452">
    <property type="entry name" value="GPCR_Rhodpsn_7TM"/>
</dbReference>
<dbReference type="GO" id="GO:0004875">
    <property type="term" value="F:complement receptor activity"/>
    <property type="evidence" value="ECO:0007669"/>
    <property type="project" value="TreeGrafter"/>
</dbReference>
<feature type="transmembrane region" description="Helical" evidence="12">
    <location>
        <begin position="94"/>
        <end position="119"/>
    </location>
</feature>
<dbReference type="InterPro" id="IPR000826">
    <property type="entry name" value="Formyl_rcpt-rel"/>
</dbReference>
<feature type="transmembrane region" description="Helical" evidence="12">
    <location>
        <begin position="179"/>
        <end position="202"/>
    </location>
</feature>
<dbReference type="GO" id="GO:0007204">
    <property type="term" value="P:positive regulation of cytosolic calcium ion concentration"/>
    <property type="evidence" value="ECO:0007669"/>
    <property type="project" value="TreeGrafter"/>
</dbReference>
<dbReference type="Pfam" id="PF00001">
    <property type="entry name" value="7tm_1"/>
    <property type="match status" value="1"/>
</dbReference>
<evidence type="ECO:0000259" key="13">
    <source>
        <dbReference type="PROSITE" id="PS50262"/>
    </source>
</evidence>
<evidence type="ECO:0000256" key="8">
    <source>
        <dbReference type="ARBA" id="ARBA00023170"/>
    </source>
</evidence>
<dbReference type="PROSITE" id="PS50262">
    <property type="entry name" value="G_PROTEIN_RECEP_F1_2"/>
    <property type="match status" value="1"/>
</dbReference>
<name>A0A401S9E0_CHIPU</name>
<dbReference type="STRING" id="137246.A0A401S9E0"/>
<protein>
    <recommendedName>
        <fullName evidence="13">G-protein coupled receptors family 1 profile domain-containing protein</fullName>
    </recommendedName>
</protein>
<dbReference type="OMA" id="CHPFLMM"/>
<evidence type="ECO:0000256" key="12">
    <source>
        <dbReference type="SAM" id="Phobius"/>
    </source>
</evidence>
<dbReference type="GO" id="GO:0005886">
    <property type="term" value="C:plasma membrane"/>
    <property type="evidence" value="ECO:0007669"/>
    <property type="project" value="UniProtKB-SubCell"/>
</dbReference>
<dbReference type="PANTHER" id="PTHR24225:SF72">
    <property type="entry name" value="G-PROTEIN COUPLED RECEPTORS FAMILY 1 PROFILE DOMAIN-CONTAINING PROTEIN-RELATED"/>
    <property type="match status" value="1"/>
</dbReference>
<proteinExistence type="inferred from homology"/>
<comment type="subcellular location">
    <subcellularLocation>
        <location evidence="1">Cell membrane</location>
        <topology evidence="1">Multi-pass membrane protein</topology>
    </subcellularLocation>
</comment>
<feature type="transmembrane region" description="Helical" evidence="12">
    <location>
        <begin position="222"/>
        <end position="239"/>
    </location>
</feature>
<keyword evidence="9" id="KW-0325">Glycoprotein</keyword>
<gene>
    <name evidence="14" type="ORF">chiPu_0005434</name>
</gene>
<feature type="domain" description="G-protein coupled receptors family 1 profile" evidence="13">
    <location>
        <begin position="38"/>
        <end position="287"/>
    </location>
</feature>
<evidence type="ECO:0000313" key="15">
    <source>
        <dbReference type="Proteomes" id="UP000287033"/>
    </source>
</evidence>
<keyword evidence="2" id="KW-1003">Cell membrane</keyword>
<evidence type="ECO:0000256" key="5">
    <source>
        <dbReference type="ARBA" id="ARBA00022989"/>
    </source>
</evidence>
<evidence type="ECO:0000256" key="6">
    <source>
        <dbReference type="ARBA" id="ARBA00023040"/>
    </source>
</evidence>
<evidence type="ECO:0000256" key="4">
    <source>
        <dbReference type="ARBA" id="ARBA00022692"/>
    </source>
</evidence>
<evidence type="ECO:0000256" key="9">
    <source>
        <dbReference type="ARBA" id="ARBA00023180"/>
    </source>
</evidence>
<dbReference type="GO" id="GO:0006954">
    <property type="term" value="P:inflammatory response"/>
    <property type="evidence" value="ECO:0007669"/>
    <property type="project" value="TreeGrafter"/>
</dbReference>
<keyword evidence="7 12" id="KW-0472">Membrane</keyword>
<dbReference type="AlphaFoldDB" id="A0A401S9E0"/>
<dbReference type="InterPro" id="IPR000276">
    <property type="entry name" value="GPCR_Rhodpsn"/>
</dbReference>
<comment type="similarity">
    <text evidence="11">Belongs to the chemokine-like receptor (CMKLR) family.</text>
</comment>
<dbReference type="Gene3D" id="1.20.1070.10">
    <property type="entry name" value="Rhodopsin 7-helix transmembrane proteins"/>
    <property type="match status" value="1"/>
</dbReference>
<evidence type="ECO:0000313" key="14">
    <source>
        <dbReference type="EMBL" id="GCC27013.1"/>
    </source>
</evidence>
<evidence type="ECO:0000256" key="1">
    <source>
        <dbReference type="ARBA" id="ARBA00004651"/>
    </source>
</evidence>
<keyword evidence="8" id="KW-0675">Receptor</keyword>
<evidence type="ECO:0000256" key="10">
    <source>
        <dbReference type="ARBA" id="ARBA00023224"/>
    </source>
</evidence>
<dbReference type="Proteomes" id="UP000287033">
    <property type="component" value="Unassembled WGS sequence"/>
</dbReference>
<dbReference type="OrthoDB" id="8888529at2759"/>
<keyword evidence="3" id="KW-0597">Phosphoprotein</keyword>
<accession>A0A401S9E0</accession>
<evidence type="ECO:0000256" key="3">
    <source>
        <dbReference type="ARBA" id="ARBA00022553"/>
    </source>
</evidence>
<evidence type="ECO:0000256" key="2">
    <source>
        <dbReference type="ARBA" id="ARBA00022475"/>
    </source>
</evidence>
<evidence type="ECO:0000256" key="11">
    <source>
        <dbReference type="ARBA" id="ARBA00025736"/>
    </source>
</evidence>
<feature type="transmembrane region" description="Helical" evidence="12">
    <location>
        <begin position="59"/>
        <end position="82"/>
    </location>
</feature>
<dbReference type="GO" id="GO:0004974">
    <property type="term" value="F:leukotriene receptor activity"/>
    <property type="evidence" value="ECO:0007669"/>
    <property type="project" value="UniProtKB-ARBA"/>
</dbReference>
<feature type="transmembrane region" description="Helical" evidence="12">
    <location>
        <begin position="271"/>
        <end position="290"/>
    </location>
</feature>
<keyword evidence="15" id="KW-1185">Reference proteome</keyword>
<dbReference type="SUPFAM" id="SSF81321">
    <property type="entry name" value="Family A G protein-coupled receptor-like"/>
    <property type="match status" value="1"/>
</dbReference>
<dbReference type="EMBL" id="BEZZ01000147">
    <property type="protein sequence ID" value="GCC27013.1"/>
    <property type="molecule type" value="Genomic_DNA"/>
</dbReference>
<keyword evidence="10" id="KW-0807">Transducer</keyword>
<evidence type="ECO:0000256" key="7">
    <source>
        <dbReference type="ARBA" id="ARBA00023136"/>
    </source>
</evidence>
<dbReference type="PANTHER" id="PTHR24225">
    <property type="entry name" value="CHEMOTACTIC RECEPTOR"/>
    <property type="match status" value="1"/>
</dbReference>
<sequence length="332" mass="36991">MVLFNATGGQNGTLQAIPVPNAVACVVLSLACLVGVPGNLIVIVTILCNIKQRSSTITLILSLAVADLVVLITLPFWIYFLADSWIFGIRLWQLTVYLIFTSMYASVFFITVLSVERLVAALYPFRLQKWWQRAAVRKVAACVWILALLLAVPSVAVELKFDENGRPYQRAYSSDRHQIGLLLLETLVGFLFPFITLSISYVSASQRIKQMVSQRRNRSVKLIAGIVLAFAICWFPYHAGNIVKISSLSVKNSNPALSQKLDKAYQSMKDASGALAFISSSINPILYAFAAQNFKNGFKTSNFAKLFEQLNSFKERVEKGMNDSERRSESRV</sequence>
<dbReference type="PRINTS" id="PR00237">
    <property type="entry name" value="GPCRRHODOPSN"/>
</dbReference>
<dbReference type="GO" id="GO:0007200">
    <property type="term" value="P:phospholipase C-activating G protein-coupled receptor signaling pathway"/>
    <property type="evidence" value="ECO:0007669"/>
    <property type="project" value="TreeGrafter"/>
</dbReference>
<keyword evidence="6" id="KW-0297">G-protein coupled receptor</keyword>
<feature type="transmembrane region" description="Helical" evidence="12">
    <location>
        <begin position="139"/>
        <end position="159"/>
    </location>
</feature>
<keyword evidence="5 12" id="KW-1133">Transmembrane helix</keyword>
<organism evidence="14 15">
    <name type="scientific">Chiloscyllium punctatum</name>
    <name type="common">Brownbanded bambooshark</name>
    <name type="synonym">Hemiscyllium punctatum</name>
    <dbReference type="NCBI Taxonomy" id="137246"/>
    <lineage>
        <taxon>Eukaryota</taxon>
        <taxon>Metazoa</taxon>
        <taxon>Chordata</taxon>
        <taxon>Craniata</taxon>
        <taxon>Vertebrata</taxon>
        <taxon>Chondrichthyes</taxon>
        <taxon>Elasmobranchii</taxon>
        <taxon>Galeomorphii</taxon>
        <taxon>Galeoidea</taxon>
        <taxon>Orectolobiformes</taxon>
        <taxon>Hemiscylliidae</taxon>
        <taxon>Chiloscyllium</taxon>
    </lineage>
</organism>
<reference evidence="14 15" key="1">
    <citation type="journal article" date="2018" name="Nat. Ecol. Evol.">
        <title>Shark genomes provide insights into elasmobranch evolution and the origin of vertebrates.</title>
        <authorList>
            <person name="Hara Y"/>
            <person name="Yamaguchi K"/>
            <person name="Onimaru K"/>
            <person name="Kadota M"/>
            <person name="Koyanagi M"/>
            <person name="Keeley SD"/>
            <person name="Tatsumi K"/>
            <person name="Tanaka K"/>
            <person name="Motone F"/>
            <person name="Kageyama Y"/>
            <person name="Nozu R"/>
            <person name="Adachi N"/>
            <person name="Nishimura O"/>
            <person name="Nakagawa R"/>
            <person name="Tanegashima C"/>
            <person name="Kiyatake I"/>
            <person name="Matsumoto R"/>
            <person name="Murakumo K"/>
            <person name="Nishida K"/>
            <person name="Terakita A"/>
            <person name="Kuratani S"/>
            <person name="Sato K"/>
            <person name="Hyodo S Kuraku.S."/>
        </authorList>
    </citation>
    <scope>NUCLEOTIDE SEQUENCE [LARGE SCALE GENOMIC DNA]</scope>
</reference>